<evidence type="ECO:0000256" key="8">
    <source>
        <dbReference type="SAM" id="MobiDB-lite"/>
    </source>
</evidence>
<dbReference type="Proteomes" id="UP001379533">
    <property type="component" value="Chromosome"/>
</dbReference>
<feature type="compositionally biased region" description="Acidic residues" evidence="8">
    <location>
        <begin position="220"/>
        <end position="240"/>
    </location>
</feature>
<evidence type="ECO:0000313" key="12">
    <source>
        <dbReference type="Proteomes" id="UP001379533"/>
    </source>
</evidence>
<dbReference type="InterPro" id="IPR036788">
    <property type="entry name" value="T_IF-3_C_sf"/>
</dbReference>
<dbReference type="InterPro" id="IPR019813">
    <property type="entry name" value="Translation_initiation_fac3_CS"/>
</dbReference>
<dbReference type="Pfam" id="PF00707">
    <property type="entry name" value="IF3_C"/>
    <property type="match status" value="1"/>
</dbReference>
<protein>
    <recommendedName>
        <fullName evidence="5 6">Translation initiation factor IF-3</fullName>
    </recommendedName>
</protein>
<dbReference type="InterPro" id="IPR019814">
    <property type="entry name" value="Translation_initiation_fac_3_N"/>
</dbReference>
<sequence length="240" mass="27125">MPMGRPRFDPRQQQRGFQIRVNHRIRVPEVRVIGADGGMLGVLQTHEALRMAQEQGLDLVEVNPKAEPPVCKILDFGKYKYEEKKKTAEAKRKQTVVEIKEIKLRPKTDDHDIAFKVKAARRFIEAGHKVKVTVRFRGREITHPEKAQEQLTIVIQATDDVANVETRAMMEARTMTVLLAPKPAVMQKVAQAKIAAEKARQQAEKEGRALPSDPSILNVDDIDDDDDDDDDDDEDEAATN</sequence>
<comment type="function">
    <text evidence="5 7">IF-3 binds to the 30S ribosomal subunit and shifts the equilibrium between 70S ribosomes and their 50S and 30S subunits in favor of the free subunits, thus enhancing the availability of 30S subunits on which protein synthesis initiation begins.</text>
</comment>
<evidence type="ECO:0000259" key="9">
    <source>
        <dbReference type="Pfam" id="PF00707"/>
    </source>
</evidence>
<dbReference type="NCBIfam" id="TIGR00168">
    <property type="entry name" value="infC"/>
    <property type="match status" value="1"/>
</dbReference>
<accession>A0ABZ2KER8</accession>
<evidence type="ECO:0000256" key="5">
    <source>
        <dbReference type="HAMAP-Rule" id="MF_00080"/>
    </source>
</evidence>
<evidence type="ECO:0000256" key="7">
    <source>
        <dbReference type="RuleBase" id="RU000646"/>
    </source>
</evidence>
<dbReference type="EMBL" id="CP089982">
    <property type="protein sequence ID" value="WXA96544.1"/>
    <property type="molecule type" value="Genomic_DNA"/>
</dbReference>
<keyword evidence="12" id="KW-1185">Reference proteome</keyword>
<feature type="region of interest" description="Disordered" evidence="8">
    <location>
        <begin position="196"/>
        <end position="240"/>
    </location>
</feature>
<dbReference type="InterPro" id="IPR019815">
    <property type="entry name" value="Translation_initiation_fac_3_C"/>
</dbReference>
<dbReference type="Pfam" id="PF05198">
    <property type="entry name" value="IF3_N"/>
    <property type="match status" value="1"/>
</dbReference>
<dbReference type="GO" id="GO:0003743">
    <property type="term" value="F:translation initiation factor activity"/>
    <property type="evidence" value="ECO:0007669"/>
    <property type="project" value="UniProtKB-KW"/>
</dbReference>
<evidence type="ECO:0000256" key="6">
    <source>
        <dbReference type="NCBIfam" id="TIGR00168"/>
    </source>
</evidence>
<keyword evidence="3 5" id="KW-0396">Initiation factor</keyword>
<dbReference type="PROSITE" id="PS00938">
    <property type="entry name" value="IF3"/>
    <property type="match status" value="1"/>
</dbReference>
<gene>
    <name evidence="5 11" type="primary">infC</name>
    <name evidence="11" type="ORF">LZC95_06785</name>
</gene>
<dbReference type="InterPro" id="IPR036787">
    <property type="entry name" value="T_IF-3_N_sf"/>
</dbReference>
<evidence type="ECO:0000256" key="4">
    <source>
        <dbReference type="ARBA" id="ARBA00022917"/>
    </source>
</evidence>
<name>A0ABZ2KER8_9BACT</name>
<evidence type="ECO:0000259" key="10">
    <source>
        <dbReference type="Pfam" id="PF05198"/>
    </source>
</evidence>
<dbReference type="PANTHER" id="PTHR10938:SF0">
    <property type="entry name" value="TRANSLATION INITIATION FACTOR IF-3, MITOCHONDRIAL"/>
    <property type="match status" value="1"/>
</dbReference>
<comment type="similarity">
    <text evidence="1 5 7">Belongs to the IF-3 family.</text>
</comment>
<dbReference type="SUPFAM" id="SSF54364">
    <property type="entry name" value="Translation initiation factor IF3, N-terminal domain"/>
    <property type="match status" value="1"/>
</dbReference>
<dbReference type="HAMAP" id="MF_00080">
    <property type="entry name" value="IF_3"/>
    <property type="match status" value="1"/>
</dbReference>
<dbReference type="Gene3D" id="3.10.20.80">
    <property type="entry name" value="Translation initiation factor 3 (IF-3), N-terminal domain"/>
    <property type="match status" value="1"/>
</dbReference>
<feature type="domain" description="Translation initiation factor 3 C-terminal" evidence="9">
    <location>
        <begin position="97"/>
        <end position="182"/>
    </location>
</feature>
<proteinExistence type="inferred from homology"/>
<evidence type="ECO:0000256" key="1">
    <source>
        <dbReference type="ARBA" id="ARBA00005439"/>
    </source>
</evidence>
<comment type="subunit">
    <text evidence="5 7">Monomer.</text>
</comment>
<evidence type="ECO:0000256" key="3">
    <source>
        <dbReference type="ARBA" id="ARBA00022540"/>
    </source>
</evidence>
<dbReference type="Gene3D" id="3.30.110.10">
    <property type="entry name" value="Translation initiation factor 3 (IF-3), C-terminal domain"/>
    <property type="match status" value="1"/>
</dbReference>
<dbReference type="PANTHER" id="PTHR10938">
    <property type="entry name" value="TRANSLATION INITIATION FACTOR IF-3"/>
    <property type="match status" value="1"/>
</dbReference>
<dbReference type="RefSeq" id="WP_394847160.1">
    <property type="nucleotide sequence ID" value="NZ_CP089982.1"/>
</dbReference>
<reference evidence="11 12" key="1">
    <citation type="submission" date="2021-12" db="EMBL/GenBank/DDBJ databases">
        <title>Discovery of the Pendulisporaceae a myxobacterial family with distinct sporulation behavior and unique specialized metabolism.</title>
        <authorList>
            <person name="Garcia R."/>
            <person name="Popoff A."/>
            <person name="Bader C.D."/>
            <person name="Loehr J."/>
            <person name="Walesch S."/>
            <person name="Walt C."/>
            <person name="Boldt J."/>
            <person name="Bunk B."/>
            <person name="Haeckl F.J.F.P.J."/>
            <person name="Gunesch A.P."/>
            <person name="Birkelbach J."/>
            <person name="Nuebel U."/>
            <person name="Pietschmann T."/>
            <person name="Bach T."/>
            <person name="Mueller R."/>
        </authorList>
    </citation>
    <scope>NUCLEOTIDE SEQUENCE [LARGE SCALE GENOMIC DNA]</scope>
    <source>
        <strain evidence="11 12">MSr12523</strain>
    </source>
</reference>
<feature type="domain" description="Translation initiation factor 3 N-terminal" evidence="10">
    <location>
        <begin position="21"/>
        <end position="90"/>
    </location>
</feature>
<keyword evidence="4 5" id="KW-0648">Protein biosynthesis</keyword>
<comment type="subcellular location">
    <subcellularLocation>
        <location evidence="5 7">Cytoplasm</location>
    </subcellularLocation>
</comment>
<keyword evidence="2 5" id="KW-0963">Cytoplasm</keyword>
<evidence type="ECO:0000256" key="2">
    <source>
        <dbReference type="ARBA" id="ARBA00022490"/>
    </source>
</evidence>
<dbReference type="SUPFAM" id="SSF55200">
    <property type="entry name" value="Translation initiation factor IF3, C-terminal domain"/>
    <property type="match status" value="1"/>
</dbReference>
<feature type="compositionally biased region" description="Basic and acidic residues" evidence="8">
    <location>
        <begin position="196"/>
        <end position="208"/>
    </location>
</feature>
<organism evidence="11 12">
    <name type="scientific">Pendulispora brunnea</name>
    <dbReference type="NCBI Taxonomy" id="2905690"/>
    <lineage>
        <taxon>Bacteria</taxon>
        <taxon>Pseudomonadati</taxon>
        <taxon>Myxococcota</taxon>
        <taxon>Myxococcia</taxon>
        <taxon>Myxococcales</taxon>
        <taxon>Sorangiineae</taxon>
        <taxon>Pendulisporaceae</taxon>
        <taxon>Pendulispora</taxon>
    </lineage>
</organism>
<evidence type="ECO:0000313" key="11">
    <source>
        <dbReference type="EMBL" id="WXA96544.1"/>
    </source>
</evidence>
<dbReference type="InterPro" id="IPR001288">
    <property type="entry name" value="Translation_initiation_fac_3"/>
</dbReference>